<protein>
    <submittedName>
        <fullName evidence="1">Uncharacterized protein</fullName>
    </submittedName>
</protein>
<dbReference type="Proteomes" id="UP000055048">
    <property type="component" value="Unassembled WGS sequence"/>
</dbReference>
<reference evidence="1 2" key="1">
    <citation type="submission" date="2015-01" db="EMBL/GenBank/DDBJ databases">
        <title>Evolution of Trichinella species and genotypes.</title>
        <authorList>
            <person name="Korhonen P.K."/>
            <person name="Edoardo P."/>
            <person name="Giuseppe L.R."/>
            <person name="Gasser R.B."/>
        </authorList>
    </citation>
    <scope>NUCLEOTIDE SEQUENCE [LARGE SCALE GENOMIC DNA]</scope>
    <source>
        <strain evidence="1">ISS417</strain>
    </source>
</reference>
<keyword evidence="2" id="KW-1185">Reference proteome</keyword>
<accession>A0A0V0TAP2</accession>
<sequence>MIKILLLRTERHRPRRCDLPMGWCPKVADRASTMPAPRRPDRYLRLLAAPGWGQRGPLRRPRLTVAR</sequence>
<gene>
    <name evidence="1" type="ORF">T05_13192</name>
</gene>
<evidence type="ECO:0000313" key="1">
    <source>
        <dbReference type="EMBL" id="KRX36107.1"/>
    </source>
</evidence>
<evidence type="ECO:0000313" key="2">
    <source>
        <dbReference type="Proteomes" id="UP000055048"/>
    </source>
</evidence>
<name>A0A0V0TAP2_9BILA</name>
<organism evidence="1 2">
    <name type="scientific">Trichinella murrelli</name>
    <dbReference type="NCBI Taxonomy" id="144512"/>
    <lineage>
        <taxon>Eukaryota</taxon>
        <taxon>Metazoa</taxon>
        <taxon>Ecdysozoa</taxon>
        <taxon>Nematoda</taxon>
        <taxon>Enoplea</taxon>
        <taxon>Dorylaimia</taxon>
        <taxon>Trichinellida</taxon>
        <taxon>Trichinellidae</taxon>
        <taxon>Trichinella</taxon>
    </lineage>
</organism>
<dbReference type="EMBL" id="JYDJ01000386">
    <property type="protein sequence ID" value="KRX36107.1"/>
    <property type="molecule type" value="Genomic_DNA"/>
</dbReference>
<dbReference type="AlphaFoldDB" id="A0A0V0TAP2"/>
<proteinExistence type="predicted"/>
<comment type="caution">
    <text evidence="1">The sequence shown here is derived from an EMBL/GenBank/DDBJ whole genome shotgun (WGS) entry which is preliminary data.</text>
</comment>